<comment type="subcellular location">
    <subcellularLocation>
        <location evidence="1">Nucleus</location>
    </subcellularLocation>
</comment>
<dbReference type="STRING" id="36050.A0A1B8AMC5"/>
<proteinExistence type="predicted"/>
<evidence type="ECO:0000256" key="5">
    <source>
        <dbReference type="ARBA" id="ARBA00023242"/>
    </source>
</evidence>
<dbReference type="CDD" id="cd12148">
    <property type="entry name" value="fungal_TF_MHR"/>
    <property type="match status" value="1"/>
</dbReference>
<keyword evidence="10" id="KW-1185">Reference proteome</keyword>
<feature type="compositionally biased region" description="Low complexity" evidence="6">
    <location>
        <begin position="30"/>
        <end position="48"/>
    </location>
</feature>
<evidence type="ECO:0000256" key="4">
    <source>
        <dbReference type="ARBA" id="ARBA00023163"/>
    </source>
</evidence>
<evidence type="ECO:0008006" key="11">
    <source>
        <dbReference type="Google" id="ProtNLM"/>
    </source>
</evidence>
<dbReference type="InterPro" id="IPR001138">
    <property type="entry name" value="Zn2Cys6_DnaBD"/>
</dbReference>
<dbReference type="PANTHER" id="PTHR47338">
    <property type="entry name" value="ZN(II)2CYS6 TRANSCRIPTION FACTOR (EUROFUNG)-RELATED"/>
    <property type="match status" value="1"/>
</dbReference>
<dbReference type="Proteomes" id="UP000091967">
    <property type="component" value="Unassembled WGS sequence"/>
</dbReference>
<gene>
    <name evidence="9" type="ORF">FPOA_08056</name>
</gene>
<dbReference type="GO" id="GO:0006351">
    <property type="term" value="P:DNA-templated transcription"/>
    <property type="evidence" value="ECO:0007669"/>
    <property type="project" value="InterPro"/>
</dbReference>
<dbReference type="GO" id="GO:0003677">
    <property type="term" value="F:DNA binding"/>
    <property type="evidence" value="ECO:0007669"/>
    <property type="project" value="InterPro"/>
</dbReference>
<dbReference type="Pfam" id="PF00172">
    <property type="entry name" value="Zn_clus"/>
    <property type="match status" value="1"/>
</dbReference>
<dbReference type="Pfam" id="PF04082">
    <property type="entry name" value="Fungal_trans"/>
    <property type="match status" value="1"/>
</dbReference>
<keyword evidence="4" id="KW-0804">Transcription</keyword>
<keyword evidence="2" id="KW-0479">Metal-binding</keyword>
<dbReference type="AlphaFoldDB" id="A0A1B8AMC5"/>
<dbReference type="PANTHER" id="PTHR47338:SF7">
    <property type="entry name" value="ZN(II)2CYS6 TRANSCRIPTION FACTOR (EUROFUNG)"/>
    <property type="match status" value="1"/>
</dbReference>
<evidence type="ECO:0000256" key="1">
    <source>
        <dbReference type="ARBA" id="ARBA00004123"/>
    </source>
</evidence>
<name>A0A1B8AMC5_FUSPO</name>
<feature type="domain" description="Xylanolytic transcriptional activator regulatory" evidence="8">
    <location>
        <begin position="91"/>
        <end position="266"/>
    </location>
</feature>
<feature type="domain" description="Zn(2)-C6 fungal-type" evidence="7">
    <location>
        <begin position="2"/>
        <end position="25"/>
    </location>
</feature>
<dbReference type="InterPro" id="IPR036864">
    <property type="entry name" value="Zn2-C6_fun-type_DNA-bd_sf"/>
</dbReference>
<keyword evidence="3" id="KW-0805">Transcription regulation</keyword>
<keyword evidence="5" id="KW-0539">Nucleus</keyword>
<sequence>MKVRCSGDTPRCTNCQRRKKPCTYLSRAASATTEASSSRSDSAPKSASQETTSPEHRRSSIASSSTANATNLTLVEGANSLPDELVVPLVNQYFDQMYPLPSFSFLHQATVTQRCRDKSIDRALQLALCAITSIYFDKHHEKHANWAQEAELLILERLEEPSIFKIQASLLLIRYRAAVGQFPRAFIMAGLAARWAAALRLNYEHSKLTPVAQEVRRRTFWSLYLLEDSFCVGLKEFELFDPDTIYLQLPCEDVDFLQERYISTGYLQPGKGFEPDVLGPRAAFVRLAFIRRAIIRLSRRISMKEANLSDLFSSMERFQTDLLRLKTKLAPCDQYLDSDPQGVRRSPQCAVMHMSWHQSHCNLYRIFLTEYPESTPHATIEGISASERALMKDKCLSHAEQIVQLLSDFVQHNDETDLLDFDAAICAYHSARLILFGAYTSKDNKGPSMQMAISKAQLCLDVITRYFRFSEQLRSMRQELERVVQQHTTWAESLDNRAIAATETTNKSPPKLSRDAYIRQRLAIHSLLGQSDFVDDSRDAAPAPPPEALSSTESPEDSQTAPEPPMDGDGRELYLLNDPIMDPNILFGISYGAGSDMSTWAYNAAIMQDINGYLADVDEQYMY</sequence>
<dbReference type="InterPro" id="IPR050815">
    <property type="entry name" value="TF_fung"/>
</dbReference>
<dbReference type="Gene3D" id="4.10.240.10">
    <property type="entry name" value="Zn(2)-C6 fungal-type DNA-binding domain"/>
    <property type="match status" value="1"/>
</dbReference>
<evidence type="ECO:0000313" key="9">
    <source>
        <dbReference type="EMBL" id="OBS21720.1"/>
    </source>
</evidence>
<protein>
    <recommendedName>
        <fullName evidence="11">Transcription factor domain-containing protein</fullName>
    </recommendedName>
</protein>
<dbReference type="GO" id="GO:0005634">
    <property type="term" value="C:nucleus"/>
    <property type="evidence" value="ECO:0007669"/>
    <property type="project" value="UniProtKB-SubCell"/>
</dbReference>
<dbReference type="EMBL" id="LYXU01000003">
    <property type="protein sequence ID" value="OBS21720.1"/>
    <property type="molecule type" value="Genomic_DNA"/>
</dbReference>
<evidence type="ECO:0000256" key="6">
    <source>
        <dbReference type="SAM" id="MobiDB-lite"/>
    </source>
</evidence>
<dbReference type="InterPro" id="IPR007219">
    <property type="entry name" value="XnlR_reg_dom"/>
</dbReference>
<dbReference type="CDD" id="cd00067">
    <property type="entry name" value="GAL4"/>
    <property type="match status" value="1"/>
</dbReference>
<comment type="caution">
    <text evidence="9">The sequence shown here is derived from an EMBL/GenBank/DDBJ whole genome shotgun (WGS) entry which is preliminary data.</text>
</comment>
<organism evidence="9 10">
    <name type="scientific">Fusarium poae</name>
    <dbReference type="NCBI Taxonomy" id="36050"/>
    <lineage>
        <taxon>Eukaryota</taxon>
        <taxon>Fungi</taxon>
        <taxon>Dikarya</taxon>
        <taxon>Ascomycota</taxon>
        <taxon>Pezizomycotina</taxon>
        <taxon>Sordariomycetes</taxon>
        <taxon>Hypocreomycetidae</taxon>
        <taxon>Hypocreales</taxon>
        <taxon>Nectriaceae</taxon>
        <taxon>Fusarium</taxon>
    </lineage>
</organism>
<evidence type="ECO:0000256" key="3">
    <source>
        <dbReference type="ARBA" id="ARBA00023015"/>
    </source>
</evidence>
<evidence type="ECO:0000256" key="2">
    <source>
        <dbReference type="ARBA" id="ARBA00022723"/>
    </source>
</evidence>
<dbReference type="GO" id="GO:0000981">
    <property type="term" value="F:DNA-binding transcription factor activity, RNA polymerase II-specific"/>
    <property type="evidence" value="ECO:0007669"/>
    <property type="project" value="InterPro"/>
</dbReference>
<reference evidence="9 10" key="1">
    <citation type="submission" date="2016-06" db="EMBL/GenBank/DDBJ databases">
        <title>Living apart together: crosstalk between the core and supernumerary genomes in a fungal plant pathogen.</title>
        <authorList>
            <person name="Vanheule A."/>
            <person name="Audenaert K."/>
            <person name="Warris S."/>
            <person name="Van De Geest H."/>
            <person name="Schijlen E."/>
            <person name="Hofte M."/>
            <person name="De Saeger S."/>
            <person name="Haesaert G."/>
            <person name="Waalwijk C."/>
            <person name="Van Der Lee T."/>
        </authorList>
    </citation>
    <scope>NUCLEOTIDE SEQUENCE [LARGE SCALE GENOMIC DNA]</scope>
    <source>
        <strain evidence="9 10">2516</strain>
    </source>
</reference>
<dbReference type="GO" id="GO:0008270">
    <property type="term" value="F:zinc ion binding"/>
    <property type="evidence" value="ECO:0007669"/>
    <property type="project" value="InterPro"/>
</dbReference>
<dbReference type="OMA" id="EHETISY"/>
<feature type="region of interest" description="Disordered" evidence="6">
    <location>
        <begin position="30"/>
        <end position="65"/>
    </location>
</feature>
<evidence type="ECO:0000313" key="10">
    <source>
        <dbReference type="Proteomes" id="UP000091967"/>
    </source>
</evidence>
<evidence type="ECO:0000259" key="7">
    <source>
        <dbReference type="Pfam" id="PF00172"/>
    </source>
</evidence>
<evidence type="ECO:0000259" key="8">
    <source>
        <dbReference type="Pfam" id="PF04082"/>
    </source>
</evidence>
<accession>A0A1B8AMC5</accession>
<feature type="region of interest" description="Disordered" evidence="6">
    <location>
        <begin position="534"/>
        <end position="574"/>
    </location>
</feature>